<evidence type="ECO:0000256" key="1">
    <source>
        <dbReference type="ARBA" id="ARBA00004651"/>
    </source>
</evidence>
<feature type="transmembrane region" description="Helical" evidence="6">
    <location>
        <begin position="171"/>
        <end position="189"/>
    </location>
</feature>
<evidence type="ECO:0000313" key="10">
    <source>
        <dbReference type="Proteomes" id="UP000196694"/>
    </source>
</evidence>
<feature type="transmembrane region" description="Helical" evidence="6">
    <location>
        <begin position="259"/>
        <end position="280"/>
    </location>
</feature>
<keyword evidence="5 6" id="KW-0472">Membrane</keyword>
<feature type="transmembrane region" description="Helical" evidence="6">
    <location>
        <begin position="287"/>
        <end position="311"/>
    </location>
</feature>
<reference evidence="7 9" key="1">
    <citation type="submission" date="2015-10" db="EMBL/GenBank/DDBJ databases">
        <title>Complete genome sequence of hyperthermophilic archaeon Pyrodictium delaneyi Su06.</title>
        <authorList>
            <person name="Jung J.-H."/>
            <person name="Lin J."/>
            <person name="Holden J.F."/>
            <person name="Park C.-S."/>
        </authorList>
    </citation>
    <scope>NUCLEOTIDE SEQUENCE [LARGE SCALE GENOMIC DNA]</scope>
    <source>
        <strain evidence="7 9">Su06</strain>
    </source>
</reference>
<name>A0A0P0N147_9CREN</name>
<dbReference type="GeneID" id="26098533"/>
<evidence type="ECO:0000256" key="5">
    <source>
        <dbReference type="ARBA" id="ARBA00023136"/>
    </source>
</evidence>
<feature type="transmembrane region" description="Helical" evidence="6">
    <location>
        <begin position="21"/>
        <end position="40"/>
    </location>
</feature>
<evidence type="ECO:0000313" key="9">
    <source>
        <dbReference type="Proteomes" id="UP000058613"/>
    </source>
</evidence>
<gene>
    <name evidence="8" type="ORF">Pdsh_07585</name>
    <name evidence="7" type="ORF">Pyrde_0206</name>
</gene>
<dbReference type="Pfam" id="PF02653">
    <property type="entry name" value="BPD_transp_2"/>
    <property type="match status" value="1"/>
</dbReference>
<evidence type="ECO:0000313" key="8">
    <source>
        <dbReference type="EMBL" id="OWJ54336.1"/>
    </source>
</evidence>
<keyword evidence="4 6" id="KW-1133">Transmembrane helix</keyword>
<dbReference type="OrthoDB" id="30958at2157"/>
<feature type="transmembrane region" description="Helical" evidence="6">
    <location>
        <begin position="96"/>
        <end position="116"/>
    </location>
</feature>
<evidence type="ECO:0000256" key="3">
    <source>
        <dbReference type="ARBA" id="ARBA00022692"/>
    </source>
</evidence>
<feature type="transmembrane region" description="Helical" evidence="6">
    <location>
        <begin position="123"/>
        <end position="141"/>
    </location>
</feature>
<dbReference type="PANTHER" id="PTHR30482">
    <property type="entry name" value="HIGH-AFFINITY BRANCHED-CHAIN AMINO ACID TRANSPORT SYSTEM PERMEASE"/>
    <property type="match status" value="1"/>
</dbReference>
<organism evidence="7 9">
    <name type="scientific">Pyrodictium delaneyi</name>
    <dbReference type="NCBI Taxonomy" id="1273541"/>
    <lineage>
        <taxon>Archaea</taxon>
        <taxon>Thermoproteota</taxon>
        <taxon>Thermoprotei</taxon>
        <taxon>Desulfurococcales</taxon>
        <taxon>Pyrodictiaceae</taxon>
        <taxon>Pyrodictium</taxon>
    </lineage>
</organism>
<keyword evidence="10" id="KW-1185">Reference proteome</keyword>
<dbReference type="RefSeq" id="WP_082419378.1">
    <property type="nucleotide sequence ID" value="NZ_CP013011.1"/>
</dbReference>
<dbReference type="CDD" id="cd06581">
    <property type="entry name" value="TM_PBP1_LivM_like"/>
    <property type="match status" value="1"/>
</dbReference>
<accession>A0A0P0N147</accession>
<keyword evidence="3 6" id="KW-0812">Transmembrane</keyword>
<dbReference type="PANTHER" id="PTHR30482:SF5">
    <property type="entry name" value="ABC TRANSPORTER PERMEASE PROTEIN"/>
    <property type="match status" value="1"/>
</dbReference>
<dbReference type="STRING" id="1273541.Pyrde_0206"/>
<dbReference type="GO" id="GO:0005886">
    <property type="term" value="C:plasma membrane"/>
    <property type="evidence" value="ECO:0007669"/>
    <property type="project" value="UniProtKB-SubCell"/>
</dbReference>
<feature type="transmembrane region" description="Helical" evidence="6">
    <location>
        <begin position="46"/>
        <end position="64"/>
    </location>
</feature>
<evidence type="ECO:0000256" key="4">
    <source>
        <dbReference type="ARBA" id="ARBA00022989"/>
    </source>
</evidence>
<dbReference type="InterPro" id="IPR043428">
    <property type="entry name" value="LivM-like"/>
</dbReference>
<comment type="subcellular location">
    <subcellularLocation>
        <location evidence="1">Cell membrane</location>
        <topology evidence="1">Multi-pass membrane protein</topology>
    </subcellularLocation>
</comment>
<dbReference type="GO" id="GO:0015658">
    <property type="term" value="F:branched-chain amino acid transmembrane transporter activity"/>
    <property type="evidence" value="ECO:0007669"/>
    <property type="project" value="InterPro"/>
</dbReference>
<dbReference type="EMBL" id="CP013011">
    <property type="protein sequence ID" value="ALL00256.1"/>
    <property type="molecule type" value="Genomic_DNA"/>
</dbReference>
<feature type="transmembrane region" description="Helical" evidence="6">
    <location>
        <begin position="220"/>
        <end position="239"/>
    </location>
</feature>
<reference evidence="8 10" key="2">
    <citation type="submission" date="2017-05" db="EMBL/GenBank/DDBJ databases">
        <title>The draft genome of the hyperthermophilic archaeon 'Pyrodictium delaneyi strain Hulk', an iron and nitrate reducer, reveals the capacity for sulfate reduction.</title>
        <authorList>
            <person name="Demey L.M."/>
            <person name="Miller C."/>
            <person name="Manzella M."/>
            <person name="Reguera G."/>
            <person name="Kashefi K."/>
        </authorList>
    </citation>
    <scope>NUCLEOTIDE SEQUENCE [LARGE SCALE GENOMIC DNA]</scope>
    <source>
        <strain evidence="8 10">Hulk</strain>
    </source>
</reference>
<evidence type="ECO:0000256" key="6">
    <source>
        <dbReference type="SAM" id="Phobius"/>
    </source>
</evidence>
<dbReference type="AlphaFoldDB" id="A0A0P0N147"/>
<dbReference type="EMBL" id="NCQP01000006">
    <property type="protein sequence ID" value="OWJ54336.1"/>
    <property type="molecule type" value="Genomic_DNA"/>
</dbReference>
<dbReference type="InterPro" id="IPR001851">
    <property type="entry name" value="ABC_transp_permease"/>
</dbReference>
<sequence length="335" mass="34938">MPAGVFKETYLADMAHLRYPIHWAALVAGLALLLVLPVMLGSYGAGLAVMLMVFFVGTVGLNITTGLAGQISLAQAALMGVGAYTAAYLANAGVSILLAIPAAALAATIAGVVLGLPSFKLKGYYLAMASIAAQAVLEYVFQTIVDPYQGIEINPEAKTLAGIYLGDGAPLYYTVLAITILAVIAAANIGRSSLGRAMKAVRDNDISAEIIGIDVTRTKALAFAIGSFYAGLAGALYALASPSVGWDSFTMETSIDYLAMVLVGGPGRIIWGSLLGALTIRTGWSLLASVFAASAAVKYLVLGGVIAFFVVKEPDGLIGVLRRIKEYLRLWPFSY</sequence>
<evidence type="ECO:0000256" key="2">
    <source>
        <dbReference type="ARBA" id="ARBA00022475"/>
    </source>
</evidence>
<proteinExistence type="predicted"/>
<evidence type="ECO:0000313" key="7">
    <source>
        <dbReference type="EMBL" id="ALL00256.1"/>
    </source>
</evidence>
<protein>
    <submittedName>
        <fullName evidence="7">ABC transporter substrate-binding protein permease protein</fullName>
    </submittedName>
</protein>
<dbReference type="Proteomes" id="UP000058613">
    <property type="component" value="Chromosome"/>
</dbReference>
<keyword evidence="2" id="KW-1003">Cell membrane</keyword>
<dbReference type="KEGG" id="pdl:Pyrde_0206"/>
<dbReference type="Proteomes" id="UP000196694">
    <property type="component" value="Unassembled WGS sequence"/>
</dbReference>